<proteinExistence type="predicted"/>
<gene>
    <name evidence="1" type="ORF">MasN3_14200</name>
</gene>
<sequence>MLSLHTNNASLAAQNSLTRTQSSLSTSMTHLSVQVLTLPVFRAVAELALVLPRLDAAETQAREV</sequence>
<evidence type="ECO:0000313" key="2">
    <source>
        <dbReference type="Proteomes" id="UP001163336"/>
    </source>
</evidence>
<protein>
    <submittedName>
        <fullName evidence="1">Uncharacterized protein</fullName>
    </submittedName>
</protein>
<organism evidence="1 2">
    <name type="scientific">Massilia varians</name>
    <dbReference type="NCBI Taxonomy" id="457921"/>
    <lineage>
        <taxon>Bacteria</taxon>
        <taxon>Pseudomonadati</taxon>
        <taxon>Pseudomonadota</taxon>
        <taxon>Betaproteobacteria</taxon>
        <taxon>Burkholderiales</taxon>
        <taxon>Oxalobacteraceae</taxon>
        <taxon>Telluria group</taxon>
        <taxon>Massilia</taxon>
    </lineage>
</organism>
<evidence type="ECO:0000313" key="1">
    <source>
        <dbReference type="EMBL" id="BDT57926.1"/>
    </source>
</evidence>
<dbReference type="Proteomes" id="UP001163336">
    <property type="component" value="Chromosome"/>
</dbReference>
<name>A0ABM8C3Z8_9BURK</name>
<dbReference type="RefSeq" id="WP_281913264.1">
    <property type="nucleotide sequence ID" value="NZ_AP026966.1"/>
</dbReference>
<accession>A0ABM8C3Z8</accession>
<keyword evidence="2" id="KW-1185">Reference proteome</keyword>
<dbReference type="EMBL" id="AP026966">
    <property type="protein sequence ID" value="BDT57926.1"/>
    <property type="molecule type" value="Genomic_DNA"/>
</dbReference>
<reference evidence="1" key="1">
    <citation type="submission" date="2022-11" db="EMBL/GenBank/DDBJ databases">
        <title>Isolation and characterization of PLA-degrading bacterium Massilia sp. from Antarctic soil.</title>
        <authorList>
            <person name="Sato K."/>
            <person name="Gomez-Fuentes C."/>
            <person name="Ahmad S.A."/>
            <person name="Zulkharnain A."/>
        </authorList>
    </citation>
    <scope>NUCLEOTIDE SEQUENCE</scope>
    <source>
        <strain evidence="1">N-3</strain>
    </source>
</reference>